<organism evidence="1 2">
    <name type="scientific">Selenomonas ruminantium subsp. lactilytica (strain NBRC 103574 / TAM6421)</name>
    <dbReference type="NCBI Taxonomy" id="927704"/>
    <lineage>
        <taxon>Bacteria</taxon>
        <taxon>Bacillati</taxon>
        <taxon>Bacillota</taxon>
        <taxon>Negativicutes</taxon>
        <taxon>Selenomonadales</taxon>
        <taxon>Selenomonadaceae</taxon>
        <taxon>Selenomonas</taxon>
    </lineage>
</organism>
<protein>
    <submittedName>
        <fullName evidence="1">Uncharacterized protein</fullName>
    </submittedName>
</protein>
<geneLocation type="plasmid" evidence="1 2">
    <name>pSRC3</name>
</geneLocation>
<dbReference type="PATRIC" id="fig|927704.6.peg.3318"/>
<dbReference type="AlphaFoldDB" id="I0GWE2"/>
<sequence length="61" mass="6841">MRAYNVGATVPIYDRETGKRVTGVIASTHKNISLVYIGKSKSQWVDNETLDFIEKSILPND</sequence>
<proteinExistence type="predicted"/>
<evidence type="ECO:0000313" key="1">
    <source>
        <dbReference type="EMBL" id="BAL85079.1"/>
    </source>
</evidence>
<dbReference type="RefSeq" id="WP_014426097.1">
    <property type="nucleotide sequence ID" value="NC_017073.1"/>
</dbReference>
<gene>
    <name evidence="1" type="ordered locus">SELR_pSRC300060</name>
</gene>
<dbReference type="EMBL" id="AP012300">
    <property type="protein sequence ID" value="BAL85079.1"/>
    <property type="molecule type" value="Genomic_DNA"/>
</dbReference>
<dbReference type="Proteomes" id="UP000007887">
    <property type="component" value="Plasmid pSRC3"/>
</dbReference>
<keyword evidence="1" id="KW-0614">Plasmid</keyword>
<name>I0GWE2_SELRL</name>
<evidence type="ECO:0000313" key="2">
    <source>
        <dbReference type="Proteomes" id="UP000007887"/>
    </source>
</evidence>
<reference evidence="1 2" key="1">
    <citation type="submission" date="2011-10" db="EMBL/GenBank/DDBJ databases">
        <title>Whole genome sequence of Selenomonas ruminantium subsp. lactilytica TAM6421.</title>
        <authorList>
            <person name="Oguchi A."/>
            <person name="Ankai A."/>
            <person name="Kaneko J."/>
            <person name="Yamada-Narita S."/>
            <person name="Fukui S."/>
            <person name="Takahashi M."/>
            <person name="Onodera T."/>
            <person name="Kojima S."/>
            <person name="Fushimi T."/>
            <person name="Abe N."/>
            <person name="Kamio Y."/>
            <person name="Yamazaki S."/>
            <person name="Fujita N."/>
        </authorList>
    </citation>
    <scope>NUCLEOTIDE SEQUENCE [LARGE SCALE GENOMIC DNA]</scope>
    <source>
        <strain evidence="2">NBRC 103574 / TAM6421</strain>
        <plasmid evidence="1 2">pSRC3</plasmid>
    </source>
</reference>
<accession>I0GWE2</accession>
<dbReference type="KEGG" id="sri:SELR_pSRC300060"/>
<dbReference type="HOGENOM" id="CLU_2920173_0_0_9"/>